<keyword evidence="5" id="KW-0456">Lyase</keyword>
<gene>
    <name evidence="10" type="ORF">JCM21531_3941</name>
</gene>
<comment type="cofactor">
    <cofactor evidence="1">
        <name>NAD(+)</name>
        <dbReference type="ChEBI" id="CHEBI:57540"/>
    </cofactor>
</comment>
<dbReference type="SUPFAM" id="SSF56796">
    <property type="entry name" value="Dehydroquinate synthase-like"/>
    <property type="match status" value="1"/>
</dbReference>
<feature type="transmembrane region" description="Helical" evidence="7">
    <location>
        <begin position="97"/>
        <end position="118"/>
    </location>
</feature>
<evidence type="ECO:0000256" key="7">
    <source>
        <dbReference type="SAM" id="Phobius"/>
    </source>
</evidence>
<dbReference type="InterPro" id="IPR030960">
    <property type="entry name" value="DHQS/DOIS_N"/>
</dbReference>
<dbReference type="Gene3D" id="3.40.50.1970">
    <property type="match status" value="1"/>
</dbReference>
<feature type="domain" description="3-dehydroquinate synthase C-terminal" evidence="9">
    <location>
        <begin position="180"/>
        <end position="324"/>
    </location>
</feature>
<evidence type="ECO:0000313" key="11">
    <source>
        <dbReference type="Proteomes" id="UP000019109"/>
    </source>
</evidence>
<organism evidence="10 11">
    <name type="scientific">Acetivibrio straminisolvens JCM 21531</name>
    <dbReference type="NCBI Taxonomy" id="1294263"/>
    <lineage>
        <taxon>Bacteria</taxon>
        <taxon>Bacillati</taxon>
        <taxon>Bacillota</taxon>
        <taxon>Clostridia</taxon>
        <taxon>Eubacteriales</taxon>
        <taxon>Oscillospiraceae</taxon>
        <taxon>Acetivibrio</taxon>
    </lineage>
</organism>
<dbReference type="PIRSF" id="PIRSF001455">
    <property type="entry name" value="DHQ_synth"/>
    <property type="match status" value="1"/>
</dbReference>
<evidence type="ECO:0000313" key="10">
    <source>
        <dbReference type="EMBL" id="GAE90341.1"/>
    </source>
</evidence>
<dbReference type="AlphaFoldDB" id="W4VAY0"/>
<dbReference type="GO" id="GO:0046872">
    <property type="term" value="F:metal ion binding"/>
    <property type="evidence" value="ECO:0007669"/>
    <property type="project" value="UniProtKB-KW"/>
</dbReference>
<dbReference type="EMBL" id="BAVR01000066">
    <property type="protein sequence ID" value="GAE90341.1"/>
    <property type="molecule type" value="Genomic_DNA"/>
</dbReference>
<dbReference type="GO" id="GO:0009073">
    <property type="term" value="P:aromatic amino acid family biosynthetic process"/>
    <property type="evidence" value="ECO:0007669"/>
    <property type="project" value="InterPro"/>
</dbReference>
<dbReference type="InterPro" id="IPR050071">
    <property type="entry name" value="Dehydroquinate_synthase"/>
</dbReference>
<evidence type="ECO:0000256" key="5">
    <source>
        <dbReference type="ARBA" id="ARBA00023239"/>
    </source>
</evidence>
<dbReference type="Proteomes" id="UP000019109">
    <property type="component" value="Unassembled WGS sequence"/>
</dbReference>
<accession>W4VAY0</accession>
<evidence type="ECO:0000259" key="8">
    <source>
        <dbReference type="Pfam" id="PF01761"/>
    </source>
</evidence>
<reference evidence="10" key="1">
    <citation type="journal article" date="2014" name="Genome Announc.">
        <title>Draft Genome Sequence of Clostridium straminisolvens Strain JCM 21531T, Isolated from a Cellulose-Degrading Bacterial Community.</title>
        <authorList>
            <person name="Yuki M."/>
            <person name="Oshima K."/>
            <person name="Suda W."/>
            <person name="Sakamoto M."/>
            <person name="Kitamura K."/>
            <person name="Iida T."/>
            <person name="Hattori M."/>
            <person name="Ohkuma M."/>
        </authorList>
    </citation>
    <scope>NUCLEOTIDE SEQUENCE [LARGE SCALE GENOMIC DNA]</scope>
    <source>
        <strain evidence="10">JCM 21531</strain>
    </source>
</reference>
<evidence type="ECO:0000256" key="3">
    <source>
        <dbReference type="ARBA" id="ARBA00022723"/>
    </source>
</evidence>
<evidence type="ECO:0000259" key="9">
    <source>
        <dbReference type="Pfam" id="PF24621"/>
    </source>
</evidence>
<dbReference type="Gene3D" id="1.20.1090.10">
    <property type="entry name" value="Dehydroquinate synthase-like - alpha domain"/>
    <property type="match status" value="1"/>
</dbReference>
<comment type="caution">
    <text evidence="10">The sequence shown here is derived from an EMBL/GenBank/DDBJ whole genome shotgun (WGS) entry which is preliminary data.</text>
</comment>
<evidence type="ECO:0000256" key="4">
    <source>
        <dbReference type="ARBA" id="ARBA00023027"/>
    </source>
</evidence>
<keyword evidence="7" id="KW-1133">Transmembrane helix</keyword>
<keyword evidence="7" id="KW-0472">Membrane</keyword>
<dbReference type="STRING" id="1294263.JCM21531_3941"/>
<sequence>MFHKYQIRIGGVEYPYYLSYSSEILVGKLKDLGVDSVFVVYDNSINKEYIINLKNLFTGEIKCETVGIIVGEQNKTIDRVREISEHLLECGIDRKSCIVAIGGGVLGNIVGLVAGLLFRGIRLVHVPTTVMAATDSVLSLKQAVNTKFGKNLLGMFYKPEMIFTDYTCFDSLSKRDYNAGLVELIKNLVSIIPEYIDEVYGILNDRVEYTFEEFNLFLELSVKAKCGILINDMYEKKDGLVFEYGHTVGHAVEFLSRGEIRHGEGVAFGLMVESEISRELGYLKDEEVDVHYRLLNKIGIIKQLTRACAYSAEEIWDVMKHDNKRGYFEGKEGTVPMVLLESLGKCRVENGSYVKPIQEDIFKIGLEKTLSKIEEFM</sequence>
<keyword evidence="11" id="KW-1185">Reference proteome</keyword>
<keyword evidence="3" id="KW-0479">Metal-binding</keyword>
<dbReference type="OrthoDB" id="9806583at2"/>
<keyword evidence="7" id="KW-0812">Transmembrane</keyword>
<proteinExistence type="predicted"/>
<protein>
    <submittedName>
        <fullName evidence="10">3-dehydroquinate synthase</fullName>
    </submittedName>
</protein>
<dbReference type="Pfam" id="PF01761">
    <property type="entry name" value="DHQ_synthase"/>
    <property type="match status" value="1"/>
</dbReference>
<dbReference type="PANTHER" id="PTHR43622:SF1">
    <property type="entry name" value="3-DEHYDROQUINATE SYNTHASE"/>
    <property type="match status" value="1"/>
</dbReference>
<feature type="domain" description="3-dehydroquinate synthase N-terminal" evidence="8">
    <location>
        <begin position="68"/>
        <end position="177"/>
    </location>
</feature>
<dbReference type="PANTHER" id="PTHR43622">
    <property type="entry name" value="3-DEHYDROQUINATE SYNTHASE"/>
    <property type="match status" value="1"/>
</dbReference>
<evidence type="ECO:0000256" key="2">
    <source>
        <dbReference type="ARBA" id="ARBA00001941"/>
    </source>
</evidence>
<dbReference type="CDD" id="cd08197">
    <property type="entry name" value="DOIS"/>
    <property type="match status" value="1"/>
</dbReference>
<dbReference type="GO" id="GO:0003856">
    <property type="term" value="F:3-dehydroquinate synthase activity"/>
    <property type="evidence" value="ECO:0007669"/>
    <property type="project" value="TreeGrafter"/>
</dbReference>
<name>W4VAY0_9FIRM</name>
<dbReference type="RefSeq" id="WP_054847125.1">
    <property type="nucleotide sequence ID" value="NZ_BAVR01000066.1"/>
</dbReference>
<evidence type="ECO:0000256" key="1">
    <source>
        <dbReference type="ARBA" id="ARBA00001911"/>
    </source>
</evidence>
<keyword evidence="6" id="KW-0170">Cobalt</keyword>
<evidence type="ECO:0000256" key="6">
    <source>
        <dbReference type="ARBA" id="ARBA00023285"/>
    </source>
</evidence>
<dbReference type="InterPro" id="IPR030963">
    <property type="entry name" value="DHQ_synth_fam"/>
</dbReference>
<dbReference type="Pfam" id="PF24621">
    <property type="entry name" value="DHQS_C"/>
    <property type="match status" value="1"/>
</dbReference>
<comment type="cofactor">
    <cofactor evidence="2">
        <name>Co(2+)</name>
        <dbReference type="ChEBI" id="CHEBI:48828"/>
    </cofactor>
</comment>
<dbReference type="InterPro" id="IPR056179">
    <property type="entry name" value="DHQS_C"/>
</dbReference>
<keyword evidence="4" id="KW-0520">NAD</keyword>